<proteinExistence type="predicted"/>
<evidence type="ECO:0000313" key="3">
    <source>
        <dbReference type="EMBL" id="WFD22862.1"/>
    </source>
</evidence>
<accession>A0AAF0EIH3</accession>
<evidence type="ECO:0000256" key="1">
    <source>
        <dbReference type="ARBA" id="ARBA00022801"/>
    </source>
</evidence>
<evidence type="ECO:0000313" key="4">
    <source>
        <dbReference type="Proteomes" id="UP001214415"/>
    </source>
</evidence>
<keyword evidence="4" id="KW-1185">Reference proteome</keyword>
<protein>
    <recommendedName>
        <fullName evidence="2">CN hydrolase domain-containing protein</fullName>
    </recommendedName>
</protein>
<evidence type="ECO:0000259" key="2">
    <source>
        <dbReference type="PROSITE" id="PS50263"/>
    </source>
</evidence>
<dbReference type="CDD" id="cd07197">
    <property type="entry name" value="nitrilase"/>
    <property type="match status" value="1"/>
</dbReference>
<dbReference type="EMBL" id="CP119902">
    <property type="protein sequence ID" value="WFD22862.1"/>
    <property type="molecule type" value="Genomic_DNA"/>
</dbReference>
<dbReference type="SUPFAM" id="SSF56317">
    <property type="entry name" value="Carbon-nitrogen hydrolase"/>
    <property type="match status" value="1"/>
</dbReference>
<dbReference type="AlphaFoldDB" id="A0AAF0EIH3"/>
<sequence>MLRVDGALKYGATPEAERERVHVALAQVMPNPHEEGAIKPSLERLRELAHQAQSLGIDVLVLPEYYLSGSSHDVWRLVHTREPLRSTDEEPEWLDDVCAIARESGVAVVTGSAVLRVDNDAGPGSMLFNTSYFIDHTGEVLGSYTKRNLWHSERVLLSRSTNESHPPDRHPPLFVFETRRGLRVRASIILCWDLMVPEACLRLLCPPGGPPSDLDEPEHFVGPDILFAPTCWYADDSGPEALAHNADCEAACLDAVCVARAMETECFVCMCNAAGPTDRTPRGLGRSSVNAPLLGCSARLPNAEEALLVHTLDMATIRTARQVFRLRHDRQHGIITT</sequence>
<dbReference type="PANTHER" id="PTHR43674:SF16">
    <property type="entry name" value="CARBON-NITROGEN FAMILY, PUTATIVE (AFU_ORTHOLOGUE AFUA_5G02350)-RELATED"/>
    <property type="match status" value="1"/>
</dbReference>
<gene>
    <name evidence="3" type="ORF">MEQU1_001539</name>
</gene>
<dbReference type="GO" id="GO:0016811">
    <property type="term" value="F:hydrolase activity, acting on carbon-nitrogen (but not peptide) bonds, in linear amides"/>
    <property type="evidence" value="ECO:0007669"/>
    <property type="project" value="TreeGrafter"/>
</dbReference>
<dbReference type="PROSITE" id="PS50263">
    <property type="entry name" value="CN_HYDROLASE"/>
    <property type="match status" value="1"/>
</dbReference>
<name>A0AAF0EIH3_9BASI</name>
<dbReference type="Pfam" id="PF00795">
    <property type="entry name" value="CN_hydrolase"/>
    <property type="match status" value="2"/>
</dbReference>
<dbReference type="InterPro" id="IPR003010">
    <property type="entry name" value="C-N_Hydrolase"/>
</dbReference>
<dbReference type="Gene3D" id="3.60.110.10">
    <property type="entry name" value="Carbon-nitrogen hydrolase"/>
    <property type="match status" value="1"/>
</dbReference>
<feature type="domain" description="CN hydrolase" evidence="2">
    <location>
        <begin position="21"/>
        <end position="314"/>
    </location>
</feature>
<keyword evidence="1" id="KW-0378">Hydrolase</keyword>
<dbReference type="InterPro" id="IPR050345">
    <property type="entry name" value="Aliph_Amidase/BUP"/>
</dbReference>
<reference evidence="3" key="1">
    <citation type="submission" date="2023-03" db="EMBL/GenBank/DDBJ databases">
        <title>Mating type loci evolution in Malassezia.</title>
        <authorList>
            <person name="Coelho M.A."/>
        </authorList>
    </citation>
    <scope>NUCLEOTIDE SEQUENCE</scope>
    <source>
        <strain evidence="3">CBS 12830</strain>
    </source>
</reference>
<dbReference type="Proteomes" id="UP001214415">
    <property type="component" value="Chromosome 3"/>
</dbReference>
<dbReference type="InterPro" id="IPR036526">
    <property type="entry name" value="C-N_Hydrolase_sf"/>
</dbReference>
<dbReference type="PANTHER" id="PTHR43674">
    <property type="entry name" value="NITRILASE C965.09-RELATED"/>
    <property type="match status" value="1"/>
</dbReference>
<organism evidence="3 4">
    <name type="scientific">Malassezia equina</name>
    <dbReference type="NCBI Taxonomy" id="1381935"/>
    <lineage>
        <taxon>Eukaryota</taxon>
        <taxon>Fungi</taxon>
        <taxon>Dikarya</taxon>
        <taxon>Basidiomycota</taxon>
        <taxon>Ustilaginomycotina</taxon>
        <taxon>Malasseziomycetes</taxon>
        <taxon>Malasseziales</taxon>
        <taxon>Malasseziaceae</taxon>
        <taxon>Malassezia</taxon>
    </lineage>
</organism>